<proteinExistence type="predicted"/>
<protein>
    <submittedName>
        <fullName evidence="2">Conopeptide</fullName>
    </submittedName>
</protein>
<reference evidence="2" key="1">
    <citation type="submission" date="2015-04" db="EMBL/GenBank/DDBJ databases">
        <authorList>
            <person name="Syromyatnikov M.Y."/>
            <person name="Popov V.N."/>
        </authorList>
    </citation>
    <scope>NUCLEOTIDE SEQUENCE</scope>
    <source>
        <tissue evidence="2">Venom duct</tissue>
    </source>
</reference>
<feature type="chain" id="PRO_5005520372" evidence="1">
    <location>
        <begin position="18"/>
        <end position="112"/>
    </location>
</feature>
<evidence type="ECO:0000256" key="1">
    <source>
        <dbReference type="SAM" id="SignalP"/>
    </source>
</evidence>
<sequence>TLSVFVMVVVAATVIGSIRLRKPDLSRMKRYFPRCCKERTFLCLQKHVGQIHVFASSCQQEAAVYCGAYEDCVPCCNQYANCMLPSKQNTIQRDHDVCKQRVCERPARKTCS</sequence>
<dbReference type="EMBL" id="GCVH01000013">
    <property type="protein sequence ID" value="JAI17880.1"/>
    <property type="molecule type" value="Transcribed_RNA"/>
</dbReference>
<name>A0A0K8TUZ1_CONLV</name>
<dbReference type="Gene3D" id="1.20.120.1800">
    <property type="match status" value="1"/>
</dbReference>
<evidence type="ECO:0000313" key="2">
    <source>
        <dbReference type="EMBL" id="JAI17880.1"/>
    </source>
</evidence>
<feature type="non-terminal residue" evidence="2">
    <location>
        <position position="1"/>
    </location>
</feature>
<dbReference type="AlphaFoldDB" id="A0A0K8TUZ1"/>
<accession>A0A0K8TUZ1</accession>
<organism evidence="2">
    <name type="scientific">Conus lenavati</name>
    <name type="common">Cone snail</name>
    <dbReference type="NCBI Taxonomy" id="1519839"/>
    <lineage>
        <taxon>Eukaryota</taxon>
        <taxon>Metazoa</taxon>
        <taxon>Spiralia</taxon>
        <taxon>Lophotrochozoa</taxon>
        <taxon>Mollusca</taxon>
        <taxon>Gastropoda</taxon>
        <taxon>Caenogastropoda</taxon>
        <taxon>Neogastropoda</taxon>
        <taxon>Conoidea</taxon>
        <taxon>Conidae</taxon>
        <taxon>Conus</taxon>
        <taxon>Splinoconus</taxon>
    </lineage>
</organism>
<keyword evidence="1" id="KW-0732">Signal</keyword>
<feature type="signal peptide" evidence="1">
    <location>
        <begin position="1"/>
        <end position="17"/>
    </location>
</feature>